<proteinExistence type="predicted"/>
<dbReference type="SUPFAM" id="SSF51182">
    <property type="entry name" value="RmlC-like cupins"/>
    <property type="match status" value="1"/>
</dbReference>
<dbReference type="InterPro" id="IPR052538">
    <property type="entry name" value="Flavonoid_dioxygenase-like"/>
</dbReference>
<protein>
    <submittedName>
        <fullName evidence="2">Cupin</fullName>
    </submittedName>
</protein>
<dbReference type="PANTHER" id="PTHR43346:SF1">
    <property type="entry name" value="QUERCETIN 2,3-DIOXYGENASE-RELATED"/>
    <property type="match status" value="1"/>
</dbReference>
<dbReference type="EMBL" id="KP401859">
    <property type="protein sequence ID" value="ALL53633.1"/>
    <property type="molecule type" value="Genomic_DNA"/>
</dbReference>
<dbReference type="InterPro" id="IPR013096">
    <property type="entry name" value="Cupin_2"/>
</dbReference>
<dbReference type="Pfam" id="PF07883">
    <property type="entry name" value="Cupin_2"/>
    <property type="match status" value="1"/>
</dbReference>
<organism evidence="2">
    <name type="scientific">uncultured bacterium fosmid I5J7</name>
    <dbReference type="NCBI Taxonomy" id="1701911"/>
    <lineage>
        <taxon>Bacteria</taxon>
        <taxon>environmental samples</taxon>
    </lineage>
</organism>
<accession>A0A1B0THC6</accession>
<reference evidence="2" key="1">
    <citation type="submission" date="2015-01" db="EMBL/GenBank/DDBJ databases">
        <title>Ommochrome synthesis by a marine sediment metagenomic clone in Escherichia coli is catalyzed by a bacterial hemerythrin.</title>
        <authorList>
            <person name="Strand T.A."/>
            <person name="Panzella L."/>
            <person name="Ertesvaag H."/>
            <person name="D'Errico G."/>
            <person name="D'Ischia M."/>
            <person name="Drabloes F."/>
            <person name="Valla S."/>
        </authorList>
    </citation>
    <scope>NUCLEOTIDE SEQUENCE</scope>
</reference>
<dbReference type="InterPro" id="IPR011051">
    <property type="entry name" value="RmlC_Cupin_sf"/>
</dbReference>
<feature type="domain" description="Cupin type-2" evidence="1">
    <location>
        <begin position="40"/>
        <end position="107"/>
    </location>
</feature>
<dbReference type="Gene3D" id="2.60.120.10">
    <property type="entry name" value="Jelly Rolls"/>
    <property type="match status" value="1"/>
</dbReference>
<evidence type="ECO:0000259" key="1">
    <source>
        <dbReference type="Pfam" id="PF07883"/>
    </source>
</evidence>
<dbReference type="AlphaFoldDB" id="A0A1B0THC6"/>
<name>A0A1B0THC6_9BACT</name>
<evidence type="ECO:0000313" key="2">
    <source>
        <dbReference type="EMBL" id="ALL53633.1"/>
    </source>
</evidence>
<dbReference type="InterPro" id="IPR014710">
    <property type="entry name" value="RmlC-like_jellyroll"/>
</dbReference>
<sequence length="147" mass="16461">MIEMTAGVTPANEGIDGIEWNILGQTYVPKHLCESSFSWHATFPDGTFVPPHIHPDQDEFIYVLEGRFDLFLDGADATADAGDLIRLPRGQAHGIFNKSGHEVKCVFWVSPTQQLWDLFTKINNVPDPAEVIRLASEHNIHFLPPPE</sequence>
<dbReference type="PANTHER" id="PTHR43346">
    <property type="entry name" value="LIGAND BINDING DOMAIN PROTEIN, PUTATIVE (AFU_ORTHOLOGUE AFUA_6G14370)-RELATED"/>
    <property type="match status" value="1"/>
</dbReference>